<evidence type="ECO:0000259" key="5">
    <source>
        <dbReference type="Pfam" id="PF07992"/>
    </source>
</evidence>
<organism evidence="7 8">
    <name type="scientific">Nocardiopsis endophytica</name>
    <dbReference type="NCBI Taxonomy" id="3018445"/>
    <lineage>
        <taxon>Bacteria</taxon>
        <taxon>Bacillati</taxon>
        <taxon>Actinomycetota</taxon>
        <taxon>Actinomycetes</taxon>
        <taxon>Streptosporangiales</taxon>
        <taxon>Nocardiopsidaceae</taxon>
        <taxon>Nocardiopsis</taxon>
    </lineage>
</organism>
<dbReference type="InterPro" id="IPR023753">
    <property type="entry name" value="FAD/NAD-binding_dom"/>
</dbReference>
<keyword evidence="2" id="KW-0285">Flavoprotein</keyword>
<dbReference type="InterPro" id="IPR050446">
    <property type="entry name" value="FAD-oxidoreductase/Apoptosis"/>
</dbReference>
<dbReference type="Pfam" id="PF14759">
    <property type="entry name" value="Reductase_C"/>
    <property type="match status" value="1"/>
</dbReference>
<feature type="domain" description="FAD/NAD(P)-binding" evidence="5">
    <location>
        <begin position="6"/>
        <end position="308"/>
    </location>
</feature>
<comment type="caution">
    <text evidence="7">The sequence shown here is derived from an EMBL/GenBank/DDBJ whole genome shotgun (WGS) entry which is preliminary data.</text>
</comment>
<dbReference type="PRINTS" id="PR00368">
    <property type="entry name" value="FADPNR"/>
</dbReference>
<dbReference type="SUPFAM" id="SSF55424">
    <property type="entry name" value="FAD/NAD-linked reductases, dimerisation (C-terminal) domain"/>
    <property type="match status" value="1"/>
</dbReference>
<dbReference type="Gene3D" id="3.30.390.30">
    <property type="match status" value="1"/>
</dbReference>
<dbReference type="PANTHER" id="PTHR43557">
    <property type="entry name" value="APOPTOSIS-INDUCING FACTOR 1"/>
    <property type="match status" value="1"/>
</dbReference>
<evidence type="ECO:0000256" key="3">
    <source>
        <dbReference type="ARBA" id="ARBA00022827"/>
    </source>
</evidence>
<evidence type="ECO:0000256" key="1">
    <source>
        <dbReference type="ARBA" id="ARBA00001974"/>
    </source>
</evidence>
<name>A0ABT4TXI5_9ACTN</name>
<dbReference type="InterPro" id="IPR028202">
    <property type="entry name" value="Reductase_C"/>
</dbReference>
<dbReference type="RefSeq" id="WP_270683299.1">
    <property type="nucleotide sequence ID" value="NZ_JAQFWQ010000003.1"/>
</dbReference>
<evidence type="ECO:0000259" key="6">
    <source>
        <dbReference type="Pfam" id="PF14759"/>
    </source>
</evidence>
<evidence type="ECO:0000256" key="2">
    <source>
        <dbReference type="ARBA" id="ARBA00022630"/>
    </source>
</evidence>
<dbReference type="Gene3D" id="3.50.50.60">
    <property type="entry name" value="FAD/NAD(P)-binding domain"/>
    <property type="match status" value="2"/>
</dbReference>
<keyword evidence="3" id="KW-0274">FAD</keyword>
<dbReference type="PRINTS" id="PR00411">
    <property type="entry name" value="PNDRDTASEI"/>
</dbReference>
<dbReference type="PANTHER" id="PTHR43557:SF2">
    <property type="entry name" value="RIESKE DOMAIN-CONTAINING PROTEIN-RELATED"/>
    <property type="match status" value="1"/>
</dbReference>
<proteinExistence type="predicted"/>
<dbReference type="EMBL" id="JAQFWQ010000003">
    <property type="protein sequence ID" value="MDA2809393.1"/>
    <property type="molecule type" value="Genomic_DNA"/>
</dbReference>
<evidence type="ECO:0000313" key="8">
    <source>
        <dbReference type="Proteomes" id="UP001527866"/>
    </source>
</evidence>
<dbReference type="SUPFAM" id="SSF51905">
    <property type="entry name" value="FAD/NAD(P)-binding domain"/>
    <property type="match status" value="2"/>
</dbReference>
<dbReference type="Proteomes" id="UP001527866">
    <property type="component" value="Unassembled WGS sequence"/>
</dbReference>
<accession>A0ABT4TXI5</accession>
<evidence type="ECO:0000313" key="7">
    <source>
        <dbReference type="EMBL" id="MDA2809393.1"/>
    </source>
</evidence>
<gene>
    <name evidence="7" type="ORF">O4J56_01975</name>
</gene>
<keyword evidence="4" id="KW-0560">Oxidoreductase</keyword>
<feature type="domain" description="Reductase C-terminal" evidence="6">
    <location>
        <begin position="327"/>
        <end position="393"/>
    </location>
</feature>
<evidence type="ECO:0000256" key="4">
    <source>
        <dbReference type="ARBA" id="ARBA00023002"/>
    </source>
</evidence>
<comment type="cofactor">
    <cofactor evidence="1">
        <name>FAD</name>
        <dbReference type="ChEBI" id="CHEBI:57692"/>
    </cofactor>
</comment>
<protein>
    <submittedName>
        <fullName evidence="7">FAD-dependent oxidoreductase</fullName>
    </submittedName>
</protein>
<dbReference type="Pfam" id="PF07992">
    <property type="entry name" value="Pyr_redox_2"/>
    <property type="match status" value="1"/>
</dbReference>
<dbReference type="InterPro" id="IPR036188">
    <property type="entry name" value="FAD/NAD-bd_sf"/>
</dbReference>
<keyword evidence="8" id="KW-1185">Reference proteome</keyword>
<dbReference type="InterPro" id="IPR016156">
    <property type="entry name" value="FAD/NAD-linked_Rdtase_dimer_sf"/>
</dbReference>
<sequence>MSASPRVVVVGASAAGLATVEALRRKGHAGAVTVVGAEPYGPYDRPPLSKQVLAGAWPPERTRLRTPEVLDGLGAEWVLGDPATALDPLSRTVATASGRAVVGDAVVVATGARPRTLPGQERLKGVHVLRTLDDAAALRADLLDGARSGRGRLVVVGEGVLGAEAAATARGLGLDTTLVGPQRVPMEAQLGPLVGGLLADLHRTEGVRLRLGTAVAGIADSGSGRVRGVLLDTGEELPADTVLVAVGARPETDWLEGSGLEVSDGLVCDAHCRAAEGVYAVGDVARWHHEGLGRSLRLENRTNAVEQAGAVAGAVLGDERPYAPVPYLWTDQFGAKIQIHGLPSASAEAEVVEGAPGDGRFVVRFRRGNRTEGVLGWNMPKQARQWRREVSDAFAPPPPVPGSPVAG</sequence>
<reference evidence="7 8" key="1">
    <citation type="submission" date="2023-01" db="EMBL/GenBank/DDBJ databases">
        <title>Draft genome sequence of Nocardiopsis sp. RSe5-2 isolated from halophytes.</title>
        <authorList>
            <person name="Duangmal K."/>
            <person name="Chantavorakit T."/>
        </authorList>
    </citation>
    <scope>NUCLEOTIDE SEQUENCE [LARGE SCALE GENOMIC DNA]</scope>
    <source>
        <strain evidence="7 8">RSe5-2</strain>
    </source>
</reference>